<reference evidence="6 7" key="1">
    <citation type="submission" date="2022-06" db="EMBL/GenBank/DDBJ databases">
        <title>Genomic Encyclopedia of Archaeal and Bacterial Type Strains, Phase II (KMG-II): from individual species to whole genera.</title>
        <authorList>
            <person name="Goeker M."/>
        </authorList>
    </citation>
    <scope>NUCLEOTIDE SEQUENCE [LARGE SCALE GENOMIC DNA]</scope>
    <source>
        <strain evidence="6 7">DSM 45037</strain>
    </source>
</reference>
<dbReference type="GO" id="GO:0016779">
    <property type="term" value="F:nucleotidyltransferase activity"/>
    <property type="evidence" value="ECO:0007669"/>
    <property type="project" value="UniProtKB-KW"/>
</dbReference>
<dbReference type="EC" id="2.7.7.105" evidence="5"/>
<dbReference type="NCBIfam" id="TIGR03552">
    <property type="entry name" value="F420_cofC"/>
    <property type="match status" value="1"/>
</dbReference>
<evidence type="ECO:0000313" key="6">
    <source>
        <dbReference type="EMBL" id="MCP2161029.1"/>
    </source>
</evidence>
<feature type="binding site" evidence="5">
    <location>
        <position position="170"/>
    </location>
    <ligand>
        <name>phosphoenolpyruvate</name>
        <dbReference type="ChEBI" id="CHEBI:58702"/>
    </ligand>
</feature>
<dbReference type="SUPFAM" id="SSF53448">
    <property type="entry name" value="Nucleotide-diphospho-sugar transferases"/>
    <property type="match status" value="1"/>
</dbReference>
<protein>
    <recommendedName>
        <fullName evidence="5">Phosphoenolpyruvate guanylyltransferase</fullName>
        <shortName evidence="5">PEP guanylyltransferase</shortName>
        <ecNumber evidence="5">2.7.7.105</ecNumber>
    </recommendedName>
</protein>
<dbReference type="PANTHER" id="PTHR40392">
    <property type="entry name" value="2-PHOSPHO-L-LACTATE GUANYLYLTRANSFERASE"/>
    <property type="match status" value="1"/>
</dbReference>
<dbReference type="InterPro" id="IPR029044">
    <property type="entry name" value="Nucleotide-diphossugar_trans"/>
</dbReference>
<feature type="binding site" evidence="5">
    <location>
        <position position="167"/>
    </location>
    <ligand>
        <name>phosphoenolpyruvate</name>
        <dbReference type="ChEBI" id="CHEBI:58702"/>
    </ligand>
</feature>
<dbReference type="InterPro" id="IPR002835">
    <property type="entry name" value="CofC"/>
</dbReference>
<keyword evidence="7" id="KW-1185">Reference proteome</keyword>
<gene>
    <name evidence="5" type="primary">fbiD</name>
    <name evidence="6" type="ORF">LX12_002224</name>
</gene>
<dbReference type="EMBL" id="JAMTCG010000004">
    <property type="protein sequence ID" value="MCP2161029.1"/>
    <property type="molecule type" value="Genomic_DNA"/>
</dbReference>
<sequence length="228" mass="23149">MPVPATDAFTVVLAVKGLADAKSRLAAVLGPADRRDLVLAMLADTVDAARTAGACDVVVVTPDATVAAAAQAVGARAVADPSPGTRPGAPGPLNAALAHGVDTVRMAVPQADAVVLQADLPTLRPDSLRAAVGAARGLRRAVVPDRSGEGTAALVLADPSDRTILFGTRSAAAHRDSGAHDLTGGDERWPDMRTDVDTVEDLAAARRLGVGVRTDRVLRGLDAPVCGR</sequence>
<evidence type="ECO:0000256" key="2">
    <source>
        <dbReference type="ARBA" id="ARBA00022695"/>
    </source>
</evidence>
<comment type="pathway">
    <text evidence="5">Cofactor biosynthesis; coenzyme F420 biosynthesis.</text>
</comment>
<keyword evidence="4 5" id="KW-0342">GTP-binding</keyword>
<comment type="catalytic activity">
    <reaction evidence="5">
        <text>phosphoenolpyruvate + GTP + H(+) = enolpyruvoyl-2-diphospho-5'-guanosine + diphosphate</text>
        <dbReference type="Rhea" id="RHEA:30519"/>
        <dbReference type="ChEBI" id="CHEBI:15378"/>
        <dbReference type="ChEBI" id="CHEBI:33019"/>
        <dbReference type="ChEBI" id="CHEBI:37565"/>
        <dbReference type="ChEBI" id="CHEBI:58702"/>
        <dbReference type="ChEBI" id="CHEBI:143701"/>
        <dbReference type="EC" id="2.7.7.105"/>
    </reaction>
</comment>
<keyword evidence="3 5" id="KW-0547">Nucleotide-binding</keyword>
<comment type="function">
    <text evidence="5">Guanylyltransferase that catalyzes the activation of phosphoenolpyruvate (PEP) as enolpyruvoyl-2-diphospho-5'-guanosine, via the condensation of PEP with GTP. It is involved in the biosynthesis of coenzyme F420, a hydride carrier cofactor.</text>
</comment>
<evidence type="ECO:0000256" key="3">
    <source>
        <dbReference type="ARBA" id="ARBA00022741"/>
    </source>
</evidence>
<comment type="similarity">
    <text evidence="5">Belongs to the CofC family.</text>
</comment>
<feature type="binding site" evidence="5">
    <location>
        <position position="151"/>
    </location>
    <ligand>
        <name>phosphoenolpyruvate</name>
        <dbReference type="ChEBI" id="CHEBI:58702"/>
    </ligand>
</feature>
<evidence type="ECO:0000256" key="4">
    <source>
        <dbReference type="ARBA" id="ARBA00023134"/>
    </source>
</evidence>
<keyword evidence="2 5" id="KW-0548">Nucleotidyltransferase</keyword>
<dbReference type="Proteomes" id="UP001205740">
    <property type="component" value="Unassembled WGS sequence"/>
</dbReference>
<proteinExistence type="inferred from homology"/>
<dbReference type="PANTHER" id="PTHR40392:SF1">
    <property type="entry name" value="2-PHOSPHO-L-LACTATE GUANYLYLTRANSFERASE"/>
    <property type="match status" value="1"/>
</dbReference>
<evidence type="ECO:0000313" key="7">
    <source>
        <dbReference type="Proteomes" id="UP001205740"/>
    </source>
</evidence>
<dbReference type="RefSeq" id="WP_253654630.1">
    <property type="nucleotide sequence ID" value="NZ_BAAAOE010000002.1"/>
</dbReference>
<comment type="caution">
    <text evidence="6">The sequence shown here is derived from an EMBL/GenBank/DDBJ whole genome shotgun (WGS) entry which is preliminary data.</text>
</comment>
<name>A0ABT1H1A5_9NOCA</name>
<evidence type="ECO:0000256" key="5">
    <source>
        <dbReference type="HAMAP-Rule" id="MF_02114"/>
    </source>
</evidence>
<keyword evidence="1 5" id="KW-0808">Transferase</keyword>
<dbReference type="HAMAP" id="MF_02114">
    <property type="entry name" value="CofC"/>
    <property type="match status" value="1"/>
</dbReference>
<dbReference type="Gene3D" id="3.90.550.10">
    <property type="entry name" value="Spore Coat Polysaccharide Biosynthesis Protein SpsA, Chain A"/>
    <property type="match status" value="1"/>
</dbReference>
<dbReference type="Pfam" id="PF01983">
    <property type="entry name" value="CofC"/>
    <property type="match status" value="1"/>
</dbReference>
<organism evidence="6 7">
    <name type="scientific">Williamsia serinedens</name>
    <dbReference type="NCBI Taxonomy" id="391736"/>
    <lineage>
        <taxon>Bacteria</taxon>
        <taxon>Bacillati</taxon>
        <taxon>Actinomycetota</taxon>
        <taxon>Actinomycetes</taxon>
        <taxon>Mycobacteriales</taxon>
        <taxon>Nocardiaceae</taxon>
        <taxon>Williamsia</taxon>
    </lineage>
</organism>
<accession>A0ABT1H1A5</accession>
<evidence type="ECO:0000256" key="1">
    <source>
        <dbReference type="ARBA" id="ARBA00022679"/>
    </source>
</evidence>